<dbReference type="OrthoDB" id="9793389at2"/>
<dbReference type="InterPro" id="IPR018967">
    <property type="entry name" value="FeS-contain_CDGSH-typ"/>
</dbReference>
<dbReference type="EMBL" id="PYAT01000006">
    <property type="protein sequence ID" value="PSL40065.1"/>
    <property type="molecule type" value="Genomic_DNA"/>
</dbReference>
<keyword evidence="2" id="KW-0479">Metal-binding</keyword>
<reference evidence="7 8" key="1">
    <citation type="submission" date="2018-03" db="EMBL/GenBank/DDBJ databases">
        <title>Genomic Encyclopedia of Type Strains, Phase III (KMG-III): the genomes of soil and plant-associated and newly described type strains.</title>
        <authorList>
            <person name="Whitman W."/>
        </authorList>
    </citation>
    <scope>NUCLEOTIDE SEQUENCE [LARGE SCALE GENOMIC DNA]</scope>
    <source>
        <strain evidence="7 8">CGMCC 1.12259</strain>
    </source>
</reference>
<evidence type="ECO:0000256" key="1">
    <source>
        <dbReference type="ARBA" id="ARBA00022714"/>
    </source>
</evidence>
<dbReference type="GO" id="GO:0005737">
    <property type="term" value="C:cytoplasm"/>
    <property type="evidence" value="ECO:0007669"/>
    <property type="project" value="UniProtKB-ARBA"/>
</dbReference>
<keyword evidence="8" id="KW-1185">Reference proteome</keyword>
<organism evidence="7 8">
    <name type="scientific">Planomicrobium soli</name>
    <dbReference type="NCBI Taxonomy" id="1176648"/>
    <lineage>
        <taxon>Bacteria</taxon>
        <taxon>Bacillati</taxon>
        <taxon>Bacillota</taxon>
        <taxon>Bacilli</taxon>
        <taxon>Bacillales</taxon>
        <taxon>Caryophanaceae</taxon>
        <taxon>Planomicrobium</taxon>
    </lineage>
</organism>
<dbReference type="InterPro" id="IPR042216">
    <property type="entry name" value="MitoNEET_CISD"/>
</dbReference>
<evidence type="ECO:0000256" key="2">
    <source>
        <dbReference type="ARBA" id="ARBA00022723"/>
    </source>
</evidence>
<sequence>MGLVPKVYTGEEVDVSFTPSLCIHAAECVKGHPEVFDTKRRPWIIPDQGSANAVADVIARCPSGALQYLRKDQRANELPEVPTTIAATVSGQFVVRGDLRIDHQEGQLKTYRATLCGCGNSHNQPFCDKSSLCKQGGA</sequence>
<proteinExistence type="predicted"/>
<keyword evidence="4" id="KW-0411">Iron-sulfur</keyword>
<evidence type="ECO:0000313" key="7">
    <source>
        <dbReference type="EMBL" id="PSL40065.1"/>
    </source>
</evidence>
<dbReference type="RefSeq" id="WP_106533391.1">
    <property type="nucleotide sequence ID" value="NZ_PYAT01000006.1"/>
</dbReference>
<dbReference type="Pfam" id="PF09360">
    <property type="entry name" value="zf-CDGSH"/>
    <property type="match status" value="1"/>
</dbReference>
<protein>
    <submittedName>
        <fullName evidence="7">Putative Fe-S cluster protein YjdI</fullName>
    </submittedName>
</protein>
<feature type="domain" description="Iron-binding zinc finger CDGSH type" evidence="6">
    <location>
        <begin position="93"/>
        <end position="130"/>
    </location>
</feature>
<dbReference type="GO" id="GO:0046872">
    <property type="term" value="F:metal ion binding"/>
    <property type="evidence" value="ECO:0007669"/>
    <property type="project" value="UniProtKB-KW"/>
</dbReference>
<dbReference type="Gene3D" id="3.40.5.90">
    <property type="entry name" value="CDGSH iron-sulfur domain, mitoNEET-type"/>
    <property type="match status" value="1"/>
</dbReference>
<keyword evidence="3" id="KW-0408">Iron</keyword>
<evidence type="ECO:0000259" key="5">
    <source>
        <dbReference type="Pfam" id="PF06902"/>
    </source>
</evidence>
<dbReference type="Proteomes" id="UP000242682">
    <property type="component" value="Unassembled WGS sequence"/>
</dbReference>
<dbReference type="InterPro" id="IPR010693">
    <property type="entry name" value="Divergent_4Fe-4S_mono-cluster"/>
</dbReference>
<name>A0A2P8H1H5_9BACL</name>
<evidence type="ECO:0000256" key="4">
    <source>
        <dbReference type="ARBA" id="ARBA00023014"/>
    </source>
</evidence>
<gene>
    <name evidence="7" type="ORF">B0H99_10678</name>
</gene>
<evidence type="ECO:0000256" key="3">
    <source>
        <dbReference type="ARBA" id="ARBA00023004"/>
    </source>
</evidence>
<feature type="domain" description="Divergent 4Fe-4S mono-cluster" evidence="5">
    <location>
        <begin position="8"/>
        <end position="71"/>
    </location>
</feature>
<evidence type="ECO:0000259" key="6">
    <source>
        <dbReference type="Pfam" id="PF09360"/>
    </source>
</evidence>
<dbReference type="Pfam" id="PF06902">
    <property type="entry name" value="Fer4_19"/>
    <property type="match status" value="1"/>
</dbReference>
<dbReference type="GO" id="GO:0051537">
    <property type="term" value="F:2 iron, 2 sulfur cluster binding"/>
    <property type="evidence" value="ECO:0007669"/>
    <property type="project" value="UniProtKB-KW"/>
</dbReference>
<dbReference type="AlphaFoldDB" id="A0A2P8H1H5"/>
<accession>A0A2P8H1H5</accession>
<comment type="caution">
    <text evidence="7">The sequence shown here is derived from an EMBL/GenBank/DDBJ whole genome shotgun (WGS) entry which is preliminary data.</text>
</comment>
<keyword evidence="1" id="KW-0001">2Fe-2S</keyword>
<evidence type="ECO:0000313" key="8">
    <source>
        <dbReference type="Proteomes" id="UP000242682"/>
    </source>
</evidence>